<dbReference type="Proteomes" id="UP000786387">
    <property type="component" value="Unassembled WGS sequence"/>
</dbReference>
<dbReference type="PANTHER" id="PTHR46401">
    <property type="entry name" value="GLYCOSYLTRANSFERASE WBBK-RELATED"/>
    <property type="match status" value="1"/>
</dbReference>
<dbReference type="Pfam" id="PF00534">
    <property type="entry name" value="Glycos_transf_1"/>
    <property type="match status" value="2"/>
</dbReference>
<dbReference type="RefSeq" id="WP_181072264.1">
    <property type="nucleotide sequence ID" value="NZ_JAAMRF010000009.1"/>
</dbReference>
<comment type="caution">
    <text evidence="3">The sequence shown here is derived from an EMBL/GenBank/DDBJ whole genome shotgun (WGS) entry which is preliminary data.</text>
</comment>
<feature type="domain" description="Glycosyl transferase family 1" evidence="2">
    <location>
        <begin position="226"/>
        <end position="383"/>
    </location>
</feature>
<dbReference type="PANTHER" id="PTHR46401:SF2">
    <property type="entry name" value="GLYCOSYLTRANSFERASE WBBK-RELATED"/>
    <property type="match status" value="1"/>
</dbReference>
<reference evidence="3 4" key="1">
    <citation type="submission" date="2020-02" db="EMBL/GenBank/DDBJ databases">
        <title>Synteny-based analysis reveals conserved mechanism for high triclosan tolerance in Pseudomonas, as well as instances of horizontal transfer.</title>
        <authorList>
            <person name="Mcfarland A.G."/>
            <person name="Bertucci H.K."/>
            <person name="Litmann E."/>
            <person name="Shen J."/>
            <person name="Huttenhower C."/>
            <person name="Hartmann E.M."/>
        </authorList>
    </citation>
    <scope>NUCLEOTIDE SEQUENCE [LARGE SCALE GENOMIC DNA]</scope>
    <source>
        <strain evidence="3 4">115A1</strain>
    </source>
</reference>
<proteinExistence type="predicted"/>
<sequence length="857" mass="94821">MRIVLDLQGAQTESRFRGIGRYSLSLAMAIARNNQDHEVIILLNGQFVDVVEPIRAAFDGLVSQDNVRVWYGPAPVAECLPGNDWRRQAAELIREAYIATLQPDVVHISSLFEGTADDAVTTIGGYTKGIPTLVTLYDLIPLMNAKDYLDPHPVFKKYYLNKIESLKNAQGWLGISESASLEGMSILGLPAEKLTTISTAADAIFAPADLCPEEAFLLLEKFSIRSPFVLYTGGADARKNLDRMIQAYAQLPKALRGAHQLVLAGKMPTQVIARLRDHASRLGLHEGEVVFTGYVTDQELIALYSLCKAFIFPSWHEGFGLPALEAMCCGAPVIGSNTSSVPEVIGFPEALFDPLNVMDMESKLNKVLSDETFRKQLIGHGKRQAKEFSWDRTARLALGAFERAVESRRGGRLPTSDEILIALQGDIASIGDTLPTYEDIKQCASAIARNFQPNRAKRLFIDISQLVHVDSKSGIQRVVRSILKELLESPPSGFVSEPIYATMDSIGYRYAREFISNNFPEHSAAGEVGDSAIEYGSGDVFLGLDLQHHVVIRQQAAHQEMRNSGVRVYFVVYDLLPVVMPEVFRDFISALHNEWLEAISRNDGLLCISHAVAEDMRQWLETHPVERHRPLQISWFHLGADVENSVPTKGLPDDAADALAKFKACPTFLSVGTIEPRKGHDQTLKAFERLWSEGVEANLVLVGQAGWNVDELINDITQHELLGKRLFWLKGISDEYLEKIYQNATCLVFSSKGEGFGLPLIEAARFGLPIIARDIPVFKEIAEDNAHYFDGNNPEDLSEEIKAWLALRASGSHPSSLNMRWLTWKQSAQQLTKLLVPKGGDSCSAPQGSTAGILNRS</sequence>
<feature type="domain" description="Glycosyl transferase family 1" evidence="2">
    <location>
        <begin position="660"/>
        <end position="808"/>
    </location>
</feature>
<gene>
    <name evidence="3" type="ORF">G7026_17935</name>
</gene>
<name>A0ABR5Z520_9GAMM</name>
<dbReference type="InterPro" id="IPR001296">
    <property type="entry name" value="Glyco_trans_1"/>
</dbReference>
<accession>A0ABR5Z520</accession>
<dbReference type="SUPFAM" id="SSF53756">
    <property type="entry name" value="UDP-Glycosyltransferase/glycogen phosphorylase"/>
    <property type="match status" value="2"/>
</dbReference>
<protein>
    <submittedName>
        <fullName evidence="3">Glycosyltransferase family 4 protein</fullName>
    </submittedName>
</protein>
<evidence type="ECO:0000313" key="3">
    <source>
        <dbReference type="EMBL" id="MBA1275235.1"/>
    </source>
</evidence>
<evidence type="ECO:0000256" key="1">
    <source>
        <dbReference type="ARBA" id="ARBA00022679"/>
    </source>
</evidence>
<dbReference type="EMBL" id="JAAMRF010000009">
    <property type="protein sequence ID" value="MBA1275235.1"/>
    <property type="molecule type" value="Genomic_DNA"/>
</dbReference>
<organism evidence="3 4">
    <name type="scientific">Stutzerimonas azotifigens</name>
    <dbReference type="NCBI Taxonomy" id="291995"/>
    <lineage>
        <taxon>Bacteria</taxon>
        <taxon>Pseudomonadati</taxon>
        <taxon>Pseudomonadota</taxon>
        <taxon>Gammaproteobacteria</taxon>
        <taxon>Pseudomonadales</taxon>
        <taxon>Pseudomonadaceae</taxon>
        <taxon>Stutzerimonas</taxon>
    </lineage>
</organism>
<evidence type="ECO:0000259" key="2">
    <source>
        <dbReference type="Pfam" id="PF00534"/>
    </source>
</evidence>
<evidence type="ECO:0000313" key="4">
    <source>
        <dbReference type="Proteomes" id="UP000786387"/>
    </source>
</evidence>
<dbReference type="Gene3D" id="3.40.50.2000">
    <property type="entry name" value="Glycogen Phosphorylase B"/>
    <property type="match status" value="3"/>
</dbReference>
<keyword evidence="1" id="KW-0808">Transferase</keyword>
<keyword evidence="4" id="KW-1185">Reference proteome</keyword>
<dbReference type="CDD" id="cd03809">
    <property type="entry name" value="GT4_MtfB-like"/>
    <property type="match status" value="2"/>
</dbReference>